<comment type="similarity">
    <text evidence="2">Belongs to the CpcS/CpeS biliprotein lyase family.</text>
</comment>
<proteinExistence type="inferred from homology"/>
<evidence type="ECO:0000256" key="1">
    <source>
        <dbReference type="ARBA" id="ARBA00023239"/>
    </source>
</evidence>
<reference evidence="3" key="1">
    <citation type="submission" date="2017-10" db="EMBL/GenBank/DDBJ databases">
        <title>Paulinella longichromatophora chromatophore genome.</title>
        <authorList>
            <person name="Lhee D."/>
            <person name="Yoon H.S."/>
        </authorList>
    </citation>
    <scope>NUCLEOTIDE SEQUENCE</scope>
</reference>
<keyword evidence="3" id="KW-0934">Plastid</keyword>
<dbReference type="GO" id="GO:0017006">
    <property type="term" value="P:protein-tetrapyrrole linkage"/>
    <property type="evidence" value="ECO:0007669"/>
    <property type="project" value="UniProtKB-UniRule"/>
</dbReference>
<dbReference type="GO" id="GO:0016829">
    <property type="term" value="F:lyase activity"/>
    <property type="evidence" value="ECO:0007669"/>
    <property type="project" value="UniProtKB-KW"/>
</dbReference>
<dbReference type="Gene3D" id="2.40.128.20">
    <property type="match status" value="1"/>
</dbReference>
<keyword evidence="1 2" id="KW-0456">Lyase</keyword>
<dbReference type="AlphaFoldDB" id="A0A2H4ZP36"/>
<dbReference type="EC" id="4.-.-.-" evidence="2"/>
<evidence type="ECO:0000313" key="3">
    <source>
        <dbReference type="EMBL" id="AUG32280.1"/>
    </source>
</evidence>
<accession>A0A2H4ZP36</accession>
<dbReference type="InterPro" id="IPR018536">
    <property type="entry name" value="CpcS/CpeS"/>
</dbReference>
<dbReference type="EMBL" id="MG264610">
    <property type="protein sequence ID" value="AUG32280.1"/>
    <property type="molecule type" value="Genomic_DNA"/>
</dbReference>
<dbReference type="HAMAP" id="MF_01459">
    <property type="entry name" value="Chrphore_lyase_CpxS"/>
    <property type="match status" value="1"/>
</dbReference>
<organism evidence="3">
    <name type="scientific">Paulinella longichromatophora</name>
    <dbReference type="NCBI Taxonomy" id="1708747"/>
    <lineage>
        <taxon>Eukaryota</taxon>
        <taxon>Sar</taxon>
        <taxon>Rhizaria</taxon>
        <taxon>Cercozoa</taxon>
        <taxon>Imbricatea</taxon>
        <taxon>Silicofilosea</taxon>
        <taxon>Euglyphida</taxon>
        <taxon>Paulinellidae</taxon>
        <taxon>Paulinella</taxon>
    </lineage>
</organism>
<sequence length="158" mass="18199">MNKTKAGITNFPPSSIEDFLSLCIGEWITLRSFFELSSDANNWHSSDRCILSINLSSVEDKLKEVIIDNTNSSATTRYFLLDGCFMSENSITGQWKLWADGSLELSYQKVLTNEEERERIWFTKPNLRLRSKITLNDDGTLLRAEFYSEIRRVNKGTI</sequence>
<name>A0A2H4ZP36_9EUKA</name>
<protein>
    <recommendedName>
        <fullName evidence="2">Chromophore lyase CpcS/CpeS</fullName>
        <ecNumber evidence="2">4.-.-.-</ecNumber>
    </recommendedName>
</protein>
<evidence type="ECO:0000256" key="2">
    <source>
        <dbReference type="HAMAP-Rule" id="MF_01459"/>
    </source>
</evidence>
<dbReference type="Pfam" id="PF09367">
    <property type="entry name" value="CpeS"/>
    <property type="match status" value="1"/>
</dbReference>
<gene>
    <name evidence="2" type="primary">cpcS</name>
    <name evidence="3" type="ORF">PLO_281</name>
</gene>
<geneLocation type="plastid" evidence="3"/>
<comment type="function">
    <text evidence="2">Covalently attaches a chromophore to Cys residue(s) of phycobiliproteins.</text>
</comment>
<dbReference type="InterPro" id="IPR012674">
    <property type="entry name" value="Calycin"/>
</dbReference>